<dbReference type="SUPFAM" id="SSF47384">
    <property type="entry name" value="Homodimeric domain of signal transducing histidine kinase"/>
    <property type="match status" value="1"/>
</dbReference>
<dbReference type="SUPFAM" id="SSF55874">
    <property type="entry name" value="ATPase domain of HSP90 chaperone/DNA topoisomerase II/histidine kinase"/>
    <property type="match status" value="1"/>
</dbReference>
<keyword evidence="9" id="KW-0812">Transmembrane</keyword>
<keyword evidence="5" id="KW-0808">Transferase</keyword>
<dbReference type="InterPro" id="IPR050351">
    <property type="entry name" value="BphY/WalK/GraS-like"/>
</dbReference>
<dbReference type="GeneID" id="93210490"/>
<evidence type="ECO:0000256" key="6">
    <source>
        <dbReference type="ARBA" id="ARBA00022777"/>
    </source>
</evidence>
<comment type="subcellular location">
    <subcellularLocation>
        <location evidence="2">Cell membrane</location>
    </subcellularLocation>
</comment>
<dbReference type="FunFam" id="3.30.565.10:FF:000006">
    <property type="entry name" value="Sensor histidine kinase WalK"/>
    <property type="match status" value="1"/>
</dbReference>
<dbReference type="OrthoDB" id="9786919at2"/>
<evidence type="ECO:0000259" key="10">
    <source>
        <dbReference type="PROSITE" id="PS50109"/>
    </source>
</evidence>
<name>F1T6D1_9ACTN</name>
<keyword evidence="4" id="KW-0597">Phosphoprotein</keyword>
<keyword evidence="6 11" id="KW-0418">Kinase</keyword>
<dbReference type="Pfam" id="PF02518">
    <property type="entry name" value="HATPase_c"/>
    <property type="match status" value="1"/>
</dbReference>
<dbReference type="CDD" id="cd00082">
    <property type="entry name" value="HisKA"/>
    <property type="match status" value="1"/>
</dbReference>
<keyword evidence="9" id="KW-0472">Membrane</keyword>
<sequence length="423" mass="47376">MCKQKMVMLKALKYKFLLSIVILVEGTLIAHTCISMYLTYHAQEIKFNNYLEYIITEDNPDIEHFGQVPYHHSDIASSSNMLSMVVKLGDQGEIKPSEHPEYIGSAPIKEVCTQIMESSEERGKLTDYHVRWLKRGNTIAFVDTSAFDFSFSQSIIMVSCIIAATVVVITGIAWGLSTWAIKPVEEAMHRQRVFLGNVSHELKTPLSVIIANTDILLHSSRLEAEERKWVQNTSEEVLQLKQMINDLLELAQSDEAAAGAPNILHPARFNFSDMVYEAALEFDTLAFEHGCTIQTDIPRDLYLFGDEEKLKRLVHILLDNACKYAAKSSVIQIDLTKTNKAAGNVLQLSFTNQGEVISKEDQAHIFDRFYRSDKARCKTNKKGGFGLGLSIALGLVKSHKGTIKVESSAEKGTTFTVTLPTHL</sequence>
<dbReference type="SMART" id="SM00388">
    <property type="entry name" value="HisKA"/>
    <property type="match status" value="1"/>
</dbReference>
<dbReference type="GO" id="GO:0016036">
    <property type="term" value="P:cellular response to phosphate starvation"/>
    <property type="evidence" value="ECO:0007669"/>
    <property type="project" value="TreeGrafter"/>
</dbReference>
<feature type="domain" description="Histidine kinase" evidence="10">
    <location>
        <begin position="197"/>
        <end position="423"/>
    </location>
</feature>
<dbReference type="Pfam" id="PF00512">
    <property type="entry name" value="HisKA"/>
    <property type="match status" value="1"/>
</dbReference>
<evidence type="ECO:0000313" key="12">
    <source>
        <dbReference type="Proteomes" id="UP000005947"/>
    </source>
</evidence>
<dbReference type="Gene3D" id="1.10.287.130">
    <property type="match status" value="1"/>
</dbReference>
<evidence type="ECO:0000256" key="7">
    <source>
        <dbReference type="ARBA" id="ARBA00023012"/>
    </source>
</evidence>
<dbReference type="GO" id="GO:0005886">
    <property type="term" value="C:plasma membrane"/>
    <property type="evidence" value="ECO:0007669"/>
    <property type="project" value="UniProtKB-SubCell"/>
</dbReference>
<accession>F1T6D1</accession>
<dbReference type="InterPro" id="IPR005467">
    <property type="entry name" value="His_kinase_dom"/>
</dbReference>
<evidence type="ECO:0000256" key="2">
    <source>
        <dbReference type="ARBA" id="ARBA00004236"/>
    </source>
</evidence>
<dbReference type="RefSeq" id="WP_006303235.1">
    <property type="nucleotide sequence ID" value="NZ_ACGK02000002.1"/>
</dbReference>
<evidence type="ECO:0000256" key="3">
    <source>
        <dbReference type="ARBA" id="ARBA00012438"/>
    </source>
</evidence>
<keyword evidence="12" id="KW-1185">Reference proteome</keyword>
<dbReference type="PROSITE" id="PS50109">
    <property type="entry name" value="HIS_KIN"/>
    <property type="match status" value="1"/>
</dbReference>
<keyword evidence="7" id="KW-0902">Two-component regulatory system</keyword>
<reference evidence="11 12" key="1">
    <citation type="submission" date="2011-02" db="EMBL/GenBank/DDBJ databases">
        <authorList>
            <person name="Muzny D."/>
            <person name="Qin X."/>
            <person name="Buhay C."/>
            <person name="Dugan-Rocha S."/>
            <person name="Ding Y."/>
            <person name="Chen G."/>
            <person name="Hawes A."/>
            <person name="Holder M."/>
            <person name="Jhangiani S."/>
            <person name="Johnson A."/>
            <person name="Khan Z."/>
            <person name="Li Z."/>
            <person name="Liu W."/>
            <person name="Liu X."/>
            <person name="Perez L."/>
            <person name="Shen H."/>
            <person name="Wang Q."/>
            <person name="Watt J."/>
            <person name="Xi L."/>
            <person name="Xin Y."/>
            <person name="Zhou J."/>
            <person name="Deng J."/>
            <person name="Jiang H."/>
            <person name="Liu Y."/>
            <person name="Qu J."/>
            <person name="Song X.-Z."/>
            <person name="Zhang L."/>
            <person name="Villasana D."/>
            <person name="Johnson A."/>
            <person name="Liu J."/>
            <person name="Liyanage D."/>
            <person name="Lorensuhewa L."/>
            <person name="Robinson T."/>
            <person name="Song A."/>
            <person name="Song B.-B."/>
            <person name="Dinh H."/>
            <person name="Thornton R."/>
            <person name="Coyle M."/>
            <person name="Francisco L."/>
            <person name="Jackson L."/>
            <person name="Javaid M."/>
            <person name="Korchina V."/>
            <person name="Kovar C."/>
            <person name="Mata R."/>
            <person name="Mathew T."/>
            <person name="Ngo R."/>
            <person name="Nguyen L."/>
            <person name="Nguyen N."/>
            <person name="Okwuonu G."/>
            <person name="Ongeri F."/>
            <person name="Pham C."/>
            <person name="Simmons D."/>
            <person name="Wilczek-Boney K."/>
            <person name="Hale W."/>
            <person name="Jakkamsetti A."/>
            <person name="Pham P."/>
            <person name="Ruth R."/>
            <person name="San Lucas F."/>
            <person name="Warren J."/>
            <person name="Zhang J."/>
            <person name="Zhao Z."/>
            <person name="Zhou C."/>
            <person name="Zhu D."/>
            <person name="Lee S."/>
            <person name="Bess C."/>
            <person name="Blankenburg K."/>
            <person name="Forbes L."/>
            <person name="Fu Q."/>
            <person name="Gubbala S."/>
            <person name="Hirani K."/>
            <person name="Jayaseelan J.C."/>
            <person name="Lara F."/>
            <person name="Munidasa M."/>
            <person name="Palculict T."/>
            <person name="Patil S."/>
            <person name="Pu L.-L."/>
            <person name="Saada N."/>
            <person name="Tang L."/>
            <person name="Weissenberger G."/>
            <person name="Zhu Y."/>
            <person name="Hemphill L."/>
            <person name="Shang Y."/>
            <person name="Youmans B."/>
            <person name="Ayvaz T."/>
            <person name="Ross M."/>
            <person name="Santibanez J."/>
            <person name="Aqrawi P."/>
            <person name="Gross S."/>
            <person name="Joshi V."/>
            <person name="Fowler G."/>
            <person name="Nazareth L."/>
            <person name="Reid J."/>
            <person name="Worley K."/>
            <person name="Petrosino J."/>
            <person name="Highlander S."/>
            <person name="Gibbs R."/>
        </authorList>
    </citation>
    <scope>NUCLEOTIDE SEQUENCE [LARGE SCALE GENOMIC DNA]</scope>
    <source>
        <strain evidence="11 12">DSM 15829</strain>
    </source>
</reference>
<dbReference type="EMBL" id="ACGK02000002">
    <property type="protein sequence ID" value="EGF23036.1"/>
    <property type="molecule type" value="Genomic_DNA"/>
</dbReference>
<evidence type="ECO:0000256" key="4">
    <source>
        <dbReference type="ARBA" id="ARBA00022553"/>
    </source>
</evidence>
<dbReference type="CDD" id="cd00075">
    <property type="entry name" value="HATPase"/>
    <property type="match status" value="1"/>
</dbReference>
<evidence type="ECO:0000256" key="1">
    <source>
        <dbReference type="ARBA" id="ARBA00000085"/>
    </source>
</evidence>
<evidence type="ECO:0000256" key="8">
    <source>
        <dbReference type="ARBA" id="ARBA00039401"/>
    </source>
</evidence>
<dbReference type="InterPro" id="IPR004358">
    <property type="entry name" value="Sig_transdc_His_kin-like_C"/>
</dbReference>
<dbReference type="PANTHER" id="PTHR45453:SF1">
    <property type="entry name" value="PHOSPHATE REGULON SENSOR PROTEIN PHOR"/>
    <property type="match status" value="1"/>
</dbReference>
<evidence type="ECO:0000313" key="11">
    <source>
        <dbReference type="EMBL" id="EGF23036.1"/>
    </source>
</evidence>
<dbReference type="EC" id="2.7.13.3" evidence="3"/>
<dbReference type="GO" id="GO:0004721">
    <property type="term" value="F:phosphoprotein phosphatase activity"/>
    <property type="evidence" value="ECO:0007669"/>
    <property type="project" value="TreeGrafter"/>
</dbReference>
<dbReference type="Proteomes" id="UP000005947">
    <property type="component" value="Unassembled WGS sequence"/>
</dbReference>
<proteinExistence type="predicted"/>
<comment type="caution">
    <text evidence="11">The sequence shown here is derived from an EMBL/GenBank/DDBJ whole genome shotgun (WGS) entry which is preliminary data.</text>
</comment>
<gene>
    <name evidence="11" type="ORF">HMPREF0091_11031</name>
</gene>
<keyword evidence="9" id="KW-1133">Transmembrane helix</keyword>
<dbReference type="InterPro" id="IPR003594">
    <property type="entry name" value="HATPase_dom"/>
</dbReference>
<dbReference type="Gene3D" id="3.30.565.10">
    <property type="entry name" value="Histidine kinase-like ATPase, C-terminal domain"/>
    <property type="match status" value="1"/>
</dbReference>
<evidence type="ECO:0000256" key="9">
    <source>
        <dbReference type="SAM" id="Phobius"/>
    </source>
</evidence>
<evidence type="ECO:0000256" key="5">
    <source>
        <dbReference type="ARBA" id="ARBA00022679"/>
    </source>
</evidence>
<protein>
    <recommendedName>
        <fullName evidence="8">Sensor-like histidine kinase SenX3</fullName>
        <ecNumber evidence="3">2.7.13.3</ecNumber>
    </recommendedName>
</protein>
<dbReference type="InterPro" id="IPR036097">
    <property type="entry name" value="HisK_dim/P_sf"/>
</dbReference>
<comment type="catalytic activity">
    <reaction evidence="1">
        <text>ATP + protein L-histidine = ADP + protein N-phospho-L-histidine.</text>
        <dbReference type="EC" id="2.7.13.3"/>
    </reaction>
</comment>
<organism evidence="11 12">
    <name type="scientific">Fannyhessea vaginae DSM 15829</name>
    <dbReference type="NCBI Taxonomy" id="525256"/>
    <lineage>
        <taxon>Bacteria</taxon>
        <taxon>Bacillati</taxon>
        <taxon>Actinomycetota</taxon>
        <taxon>Coriobacteriia</taxon>
        <taxon>Coriobacteriales</taxon>
        <taxon>Atopobiaceae</taxon>
        <taxon>Fannyhessea</taxon>
    </lineage>
</organism>
<dbReference type="GO" id="GO:0000155">
    <property type="term" value="F:phosphorelay sensor kinase activity"/>
    <property type="evidence" value="ECO:0007669"/>
    <property type="project" value="InterPro"/>
</dbReference>
<dbReference type="AlphaFoldDB" id="F1T6D1"/>
<dbReference type="InterPro" id="IPR036890">
    <property type="entry name" value="HATPase_C_sf"/>
</dbReference>
<dbReference type="eggNOG" id="COG5002">
    <property type="taxonomic scope" value="Bacteria"/>
</dbReference>
<dbReference type="PANTHER" id="PTHR45453">
    <property type="entry name" value="PHOSPHATE REGULON SENSOR PROTEIN PHOR"/>
    <property type="match status" value="1"/>
</dbReference>
<dbReference type="SMART" id="SM00387">
    <property type="entry name" value="HATPase_c"/>
    <property type="match status" value="1"/>
</dbReference>
<dbReference type="PRINTS" id="PR00344">
    <property type="entry name" value="BCTRLSENSOR"/>
</dbReference>
<dbReference type="InterPro" id="IPR003661">
    <property type="entry name" value="HisK_dim/P_dom"/>
</dbReference>
<feature type="transmembrane region" description="Helical" evidence="9">
    <location>
        <begin position="155"/>
        <end position="181"/>
    </location>
</feature>